<reference evidence="1" key="1">
    <citation type="submission" date="2021-11" db="EMBL/GenBank/DDBJ databases">
        <authorList>
            <person name="Rodrigo-Torres L."/>
            <person name="Arahal R. D."/>
            <person name="Lucena T."/>
        </authorList>
    </citation>
    <scope>NUCLEOTIDE SEQUENCE</scope>
    <source>
        <strain evidence="1">CECT 7929</strain>
    </source>
</reference>
<dbReference type="EMBL" id="CAKLDI010000001">
    <property type="protein sequence ID" value="CAH0533696.1"/>
    <property type="molecule type" value="Genomic_DNA"/>
</dbReference>
<comment type="caution">
    <text evidence="1">The sequence shown here is derived from an EMBL/GenBank/DDBJ whole genome shotgun (WGS) entry which is preliminary data.</text>
</comment>
<accession>A0ABM8ZTQ6</accession>
<dbReference type="RefSeq" id="WP_237466120.1">
    <property type="nucleotide sequence ID" value="NZ_CAKLDI010000001.1"/>
</dbReference>
<evidence type="ECO:0000313" key="2">
    <source>
        <dbReference type="Proteomes" id="UP000838672"/>
    </source>
</evidence>
<evidence type="ECO:0000313" key="1">
    <source>
        <dbReference type="EMBL" id="CAH0533696.1"/>
    </source>
</evidence>
<sequence length="170" mass="18987">MLEGIFDKEKQDNCELSAKLGGFLEKASDEFREKQKSFLTKFNPQNVAWNLVSAEGILQLHDLITDELVLEAKAHVVGSLFKPDNIWEWAWNDAQLPELISKESLKIKNFGQMSNIDYLTSGVISVAADQTLASYLAAIGLKICNGEGLYQGEVGDMVYFIVVNDVKKLK</sequence>
<dbReference type="Proteomes" id="UP000838672">
    <property type="component" value="Unassembled WGS sequence"/>
</dbReference>
<keyword evidence="2" id="KW-1185">Reference proteome</keyword>
<name>A0ABM8ZTQ6_9VIBR</name>
<gene>
    <name evidence="1" type="ORF">VST7929_01571</name>
</gene>
<organism evidence="1 2">
    <name type="scientific">Vibrio stylophorae</name>
    <dbReference type="NCBI Taxonomy" id="659351"/>
    <lineage>
        <taxon>Bacteria</taxon>
        <taxon>Pseudomonadati</taxon>
        <taxon>Pseudomonadota</taxon>
        <taxon>Gammaproteobacteria</taxon>
        <taxon>Vibrionales</taxon>
        <taxon>Vibrionaceae</taxon>
        <taxon>Vibrio</taxon>
    </lineage>
</organism>
<dbReference type="InterPro" id="IPR049249">
    <property type="entry name" value="DUF6882"/>
</dbReference>
<proteinExistence type="predicted"/>
<dbReference type="Pfam" id="PF21813">
    <property type="entry name" value="DUF6882"/>
    <property type="match status" value="1"/>
</dbReference>
<protein>
    <submittedName>
        <fullName evidence="1">Uncharacterized protein</fullName>
    </submittedName>
</protein>